<dbReference type="SUPFAM" id="SSF53756">
    <property type="entry name" value="UDP-Glycosyltransferase/glycogen phosphorylase"/>
    <property type="match status" value="1"/>
</dbReference>
<feature type="domain" description="Glycosyl transferase family 1" evidence="3">
    <location>
        <begin position="211"/>
        <end position="371"/>
    </location>
</feature>
<dbReference type="Pfam" id="PF13439">
    <property type="entry name" value="Glyco_transf_4"/>
    <property type="match status" value="1"/>
</dbReference>
<feature type="domain" description="Glycosyltransferase subfamily 4-like N-terminal" evidence="4">
    <location>
        <begin position="24"/>
        <end position="203"/>
    </location>
</feature>
<keyword evidence="2 5" id="KW-0808">Transferase</keyword>
<dbReference type="PANTHER" id="PTHR12526">
    <property type="entry name" value="GLYCOSYLTRANSFERASE"/>
    <property type="match status" value="1"/>
</dbReference>
<sequence>MSSRAGAEGTVSYVVSGYPVLSQTFVRNEVFSLRRAGVAVDVSSMGRGDRESIPLEWSGPYHAMPEVSWSEALRDALWWARRPRAVLRLLAAIRLCTAAEPALLLRGVPTTARRLAGLDTRVVHTHFGWRAIVPALYVAALLGVPATITTHAADIFMPSRRLAQRLAGMARVVTVCRSNVPHLTALGVPDSKVSVIPCGVDTDVAVEPVADHRRVVSVGRLVEKKGFDVLLGAFSQVADRHDGAVLEIVGDGPEREALEAQTVRLGLGERVVFAGSLPNDEVLGRVVRAGGFVLACRRLPNGDSDAMPVSLREAMVRGRPVISTEVAGIPESVDEHVGWLVPSEDPDALASALHELLSDPAEAARRGLAGRDRVVRTASLETSAQAMLRVWDDLEAGR</sequence>
<reference evidence="5 6" key="1">
    <citation type="submission" date="2019-12" db="EMBL/GenBank/DDBJ databases">
        <authorList>
            <person name="Kun Z."/>
        </authorList>
    </citation>
    <scope>NUCLEOTIDE SEQUENCE [LARGE SCALE GENOMIC DNA]</scope>
    <source>
        <strain evidence="5 6">YIM 123512</strain>
    </source>
</reference>
<organism evidence="5 6">
    <name type="scientific">Nocardioides flavescens</name>
    <dbReference type="NCBI Taxonomy" id="2691959"/>
    <lineage>
        <taxon>Bacteria</taxon>
        <taxon>Bacillati</taxon>
        <taxon>Actinomycetota</taxon>
        <taxon>Actinomycetes</taxon>
        <taxon>Propionibacteriales</taxon>
        <taxon>Nocardioidaceae</taxon>
        <taxon>Nocardioides</taxon>
    </lineage>
</organism>
<evidence type="ECO:0000313" key="5">
    <source>
        <dbReference type="EMBL" id="MXG89967.1"/>
    </source>
</evidence>
<dbReference type="InterPro" id="IPR001296">
    <property type="entry name" value="Glyco_trans_1"/>
</dbReference>
<evidence type="ECO:0000313" key="6">
    <source>
        <dbReference type="Proteomes" id="UP000473325"/>
    </source>
</evidence>
<keyword evidence="6" id="KW-1185">Reference proteome</keyword>
<dbReference type="Pfam" id="PF00534">
    <property type="entry name" value="Glycos_transf_1"/>
    <property type="match status" value="1"/>
</dbReference>
<dbReference type="InterPro" id="IPR028098">
    <property type="entry name" value="Glyco_trans_4-like_N"/>
</dbReference>
<evidence type="ECO:0000256" key="2">
    <source>
        <dbReference type="ARBA" id="ARBA00022679"/>
    </source>
</evidence>
<dbReference type="EMBL" id="WUEK01000005">
    <property type="protein sequence ID" value="MXG89967.1"/>
    <property type="molecule type" value="Genomic_DNA"/>
</dbReference>
<evidence type="ECO:0000256" key="1">
    <source>
        <dbReference type="ARBA" id="ARBA00022676"/>
    </source>
</evidence>
<dbReference type="Gene3D" id="3.40.50.2000">
    <property type="entry name" value="Glycogen Phosphorylase B"/>
    <property type="match status" value="2"/>
</dbReference>
<name>A0A6L7ER87_9ACTN</name>
<comment type="caution">
    <text evidence="5">The sequence shown here is derived from an EMBL/GenBank/DDBJ whole genome shotgun (WGS) entry which is preliminary data.</text>
</comment>
<dbReference type="RefSeq" id="WP_160877880.1">
    <property type="nucleotide sequence ID" value="NZ_WUEK01000005.1"/>
</dbReference>
<dbReference type="GO" id="GO:0016757">
    <property type="term" value="F:glycosyltransferase activity"/>
    <property type="evidence" value="ECO:0007669"/>
    <property type="project" value="UniProtKB-KW"/>
</dbReference>
<dbReference type="Proteomes" id="UP000473325">
    <property type="component" value="Unassembled WGS sequence"/>
</dbReference>
<gene>
    <name evidence="5" type="ORF">GRQ65_10420</name>
</gene>
<protein>
    <submittedName>
        <fullName evidence="5">Glycosyltransferase</fullName>
    </submittedName>
</protein>
<proteinExistence type="predicted"/>
<evidence type="ECO:0000259" key="3">
    <source>
        <dbReference type="Pfam" id="PF00534"/>
    </source>
</evidence>
<dbReference type="PANTHER" id="PTHR12526:SF510">
    <property type="entry name" value="D-INOSITOL 3-PHOSPHATE GLYCOSYLTRANSFERASE"/>
    <property type="match status" value="1"/>
</dbReference>
<evidence type="ECO:0000259" key="4">
    <source>
        <dbReference type="Pfam" id="PF13439"/>
    </source>
</evidence>
<dbReference type="AlphaFoldDB" id="A0A6L7ER87"/>
<accession>A0A6L7ER87</accession>
<keyword evidence="1" id="KW-0328">Glycosyltransferase</keyword>